<dbReference type="InterPro" id="IPR001753">
    <property type="entry name" value="Enoyl-CoA_hydra/iso"/>
</dbReference>
<evidence type="ECO:0000256" key="3">
    <source>
        <dbReference type="ARBA" id="ARBA00022946"/>
    </source>
</evidence>
<dbReference type="AlphaFoldDB" id="X6LV35"/>
<dbReference type="SUPFAM" id="SSF52096">
    <property type="entry name" value="ClpP/crotonase"/>
    <property type="match status" value="1"/>
</dbReference>
<dbReference type="EMBL" id="ASPP01028090">
    <property type="protein sequence ID" value="ETO05464.1"/>
    <property type="molecule type" value="Genomic_DNA"/>
</dbReference>
<comment type="caution">
    <text evidence="8">The sequence shown here is derived from an EMBL/GenBank/DDBJ whole genome shotgun (WGS) entry which is preliminary data.</text>
</comment>
<keyword evidence="9" id="KW-1185">Reference proteome</keyword>
<dbReference type="Proteomes" id="UP000023152">
    <property type="component" value="Unassembled WGS sequence"/>
</dbReference>
<evidence type="ECO:0000256" key="7">
    <source>
        <dbReference type="ARBA" id="ARBA00040545"/>
    </source>
</evidence>
<dbReference type="GO" id="GO:0005739">
    <property type="term" value="C:mitochondrion"/>
    <property type="evidence" value="ECO:0007669"/>
    <property type="project" value="UniProtKB-SubCell"/>
</dbReference>
<dbReference type="PANTHER" id="PTHR43602">
    <property type="match status" value="1"/>
</dbReference>
<evidence type="ECO:0000256" key="1">
    <source>
        <dbReference type="ARBA" id="ARBA00004173"/>
    </source>
</evidence>
<name>X6LV35_RETFI</name>
<evidence type="ECO:0000256" key="5">
    <source>
        <dbReference type="ARBA" id="ARBA00023128"/>
    </source>
</evidence>
<dbReference type="Pfam" id="PF00378">
    <property type="entry name" value="ECH_1"/>
    <property type="match status" value="1"/>
</dbReference>
<dbReference type="OrthoDB" id="2139957at2759"/>
<evidence type="ECO:0000256" key="6">
    <source>
        <dbReference type="ARBA" id="ARBA00037410"/>
    </source>
</evidence>
<keyword evidence="4" id="KW-0443">Lipid metabolism</keyword>
<dbReference type="GO" id="GO:0006631">
    <property type="term" value="P:fatty acid metabolic process"/>
    <property type="evidence" value="ECO:0007669"/>
    <property type="project" value="UniProtKB-KW"/>
</dbReference>
<evidence type="ECO:0000256" key="4">
    <source>
        <dbReference type="ARBA" id="ARBA00023098"/>
    </source>
</evidence>
<comment type="function">
    <text evidence="6">May play a role in fatty acid biosynthesis and insulin sensitivity.</text>
</comment>
<proteinExistence type="predicted"/>
<keyword evidence="3" id="KW-0809">Transit peptide</keyword>
<dbReference type="OMA" id="CDAQEGM"/>
<dbReference type="Gene3D" id="3.90.226.10">
    <property type="entry name" value="2-enoyl-CoA Hydratase, Chain A, domain 1"/>
    <property type="match status" value="1"/>
</dbReference>
<dbReference type="CDD" id="cd06558">
    <property type="entry name" value="crotonase-like"/>
    <property type="match status" value="1"/>
</dbReference>
<evidence type="ECO:0000313" key="8">
    <source>
        <dbReference type="EMBL" id="ETO05464.1"/>
    </source>
</evidence>
<keyword evidence="5" id="KW-0496">Mitochondrion</keyword>
<accession>X6LV35</accession>
<dbReference type="InterPro" id="IPR029045">
    <property type="entry name" value="ClpP/crotonase-like_dom_sf"/>
</dbReference>
<dbReference type="PANTHER" id="PTHR43602:SF1">
    <property type="entry name" value="ENOYL-COA HYDRATASE DOMAIN-CONTAINING PROTEIN 3, MITOCHONDRIAL"/>
    <property type="match status" value="1"/>
</dbReference>
<evidence type="ECO:0000256" key="2">
    <source>
        <dbReference type="ARBA" id="ARBA00022832"/>
    </source>
</evidence>
<gene>
    <name evidence="8" type="ORF">RFI_31932</name>
</gene>
<reference evidence="8 9" key="1">
    <citation type="journal article" date="2013" name="Curr. Biol.">
        <title>The Genome of the Foraminiferan Reticulomyxa filosa.</title>
        <authorList>
            <person name="Glockner G."/>
            <person name="Hulsmann N."/>
            <person name="Schleicher M."/>
            <person name="Noegel A.A."/>
            <person name="Eichinger L."/>
            <person name="Gallinger C."/>
            <person name="Pawlowski J."/>
            <person name="Sierra R."/>
            <person name="Euteneuer U."/>
            <person name="Pillet L."/>
            <person name="Moustafa A."/>
            <person name="Platzer M."/>
            <person name="Groth M."/>
            <person name="Szafranski K."/>
            <person name="Schliwa M."/>
        </authorList>
    </citation>
    <scope>NUCLEOTIDE SEQUENCE [LARGE SCALE GENOMIC DNA]</scope>
</reference>
<evidence type="ECO:0000313" key="9">
    <source>
        <dbReference type="Proteomes" id="UP000023152"/>
    </source>
</evidence>
<comment type="subcellular location">
    <subcellularLocation>
        <location evidence="1">Mitochondrion</location>
    </subcellularLocation>
</comment>
<dbReference type="GO" id="GO:0016836">
    <property type="term" value="F:hydro-lyase activity"/>
    <property type="evidence" value="ECO:0007669"/>
    <property type="project" value="TreeGrafter"/>
</dbReference>
<dbReference type="Gene3D" id="1.10.12.10">
    <property type="entry name" value="Lyase 2-enoyl-coa Hydratase, Chain A, domain 2"/>
    <property type="match status" value="1"/>
</dbReference>
<sequence>MKGYKVKQLLRSTNGSLLRSVWQPRLNFSTTSRPLSSLVSFTKFQDVDHSYQLTLNDLATRNCLSVELVSSAISHLQKASQMDDCRIIVINTPANHTVFSSGHNLKQMRQCVEQQNEAEWKHIFEICSDLLISIQNQPQPIISSLHGIVTAAACQIAAASDMAVCTKDTTFMIPGLALGINASRPAAELAKSMDKSGVKLGMEMLLTGNTISAEKAYQHGFVNHVCQSYDEMQVYLTRLCTTIASKSKFGIQRGKKCFYEQSSQPNLKTAYPIASEYMVEAMLHTDTQQKIQAFFNKNK</sequence>
<organism evidence="8 9">
    <name type="scientific">Reticulomyxa filosa</name>
    <dbReference type="NCBI Taxonomy" id="46433"/>
    <lineage>
        <taxon>Eukaryota</taxon>
        <taxon>Sar</taxon>
        <taxon>Rhizaria</taxon>
        <taxon>Retaria</taxon>
        <taxon>Foraminifera</taxon>
        <taxon>Monothalamids</taxon>
        <taxon>Reticulomyxidae</taxon>
        <taxon>Reticulomyxa</taxon>
    </lineage>
</organism>
<dbReference type="InterPro" id="IPR052377">
    <property type="entry name" value="Mitochondrial_ECH-domain"/>
</dbReference>
<keyword evidence="2" id="KW-0276">Fatty acid metabolism</keyword>
<dbReference type="InterPro" id="IPR014748">
    <property type="entry name" value="Enoyl-CoA_hydra_C"/>
</dbReference>
<protein>
    <recommendedName>
        <fullName evidence="7">Enoyl-CoA hydratase domain-containing protein 3, mitochondrial</fullName>
    </recommendedName>
</protein>